<protein>
    <submittedName>
        <fullName evidence="2">Phosphoribosylformylglycinamidine synthase, PurS subunit</fullName>
        <ecNumber evidence="2">6.3.5.3</ecNumber>
    </submittedName>
</protein>
<evidence type="ECO:0000256" key="1">
    <source>
        <dbReference type="SAM" id="MobiDB-lite"/>
    </source>
</evidence>
<feature type="region of interest" description="Disordered" evidence="1">
    <location>
        <begin position="56"/>
        <end position="77"/>
    </location>
</feature>
<dbReference type="GO" id="GO:0004642">
    <property type="term" value="F:phosphoribosylformylglycinamidine synthase activity"/>
    <property type="evidence" value="ECO:0007669"/>
    <property type="project" value="UniProtKB-EC"/>
</dbReference>
<dbReference type="EC" id="6.3.5.3" evidence="2"/>
<feature type="compositionally biased region" description="Basic and acidic residues" evidence="1">
    <location>
        <begin position="1"/>
        <end position="13"/>
    </location>
</feature>
<name>A0A6J4TAW8_9SPHN</name>
<keyword evidence="2" id="KW-0436">Ligase</keyword>
<feature type="region of interest" description="Disordered" evidence="1">
    <location>
        <begin position="1"/>
        <end position="34"/>
    </location>
</feature>
<gene>
    <name evidence="2" type="ORF">AVDCRST_MAG23-25</name>
</gene>
<organism evidence="2">
    <name type="scientific">uncultured Sphingosinicella sp</name>
    <dbReference type="NCBI Taxonomy" id="478748"/>
    <lineage>
        <taxon>Bacteria</taxon>
        <taxon>Pseudomonadati</taxon>
        <taxon>Pseudomonadota</taxon>
        <taxon>Alphaproteobacteria</taxon>
        <taxon>Sphingomonadales</taxon>
        <taxon>Sphingosinicellaceae</taxon>
        <taxon>Sphingosinicella</taxon>
        <taxon>environmental samples</taxon>
    </lineage>
</organism>
<feature type="compositionally biased region" description="Basic and acidic residues" evidence="1">
    <location>
        <begin position="57"/>
        <end position="77"/>
    </location>
</feature>
<feature type="non-terminal residue" evidence="2">
    <location>
        <position position="1"/>
    </location>
</feature>
<evidence type="ECO:0000313" key="2">
    <source>
        <dbReference type="EMBL" id="CAA9517876.1"/>
    </source>
</evidence>
<accession>A0A6J4TAW8</accession>
<reference evidence="2" key="1">
    <citation type="submission" date="2020-02" db="EMBL/GenBank/DDBJ databases">
        <authorList>
            <person name="Meier V. D."/>
        </authorList>
    </citation>
    <scope>NUCLEOTIDE SEQUENCE</scope>
    <source>
        <strain evidence="2">AVDCRST_MAG23</strain>
    </source>
</reference>
<sequence>EGPRLCHAEERRPRSAGQGHPSRARRSGICRRQRCPRRQADRTRSCGECGRCRHRGHVQEAPRQHRDREFPDRTRAM</sequence>
<dbReference type="EMBL" id="CADCWD010000001">
    <property type="protein sequence ID" value="CAA9517876.1"/>
    <property type="molecule type" value="Genomic_DNA"/>
</dbReference>
<proteinExistence type="predicted"/>
<feature type="compositionally biased region" description="Basic residues" evidence="1">
    <location>
        <begin position="22"/>
        <end position="34"/>
    </location>
</feature>
<feature type="non-terminal residue" evidence="2">
    <location>
        <position position="77"/>
    </location>
</feature>
<dbReference type="AlphaFoldDB" id="A0A6J4TAW8"/>